<comment type="caution">
    <text evidence="2">The sequence shown here is derived from an EMBL/GenBank/DDBJ whole genome shotgun (WGS) entry which is preliminary data.</text>
</comment>
<evidence type="ECO:0000313" key="3">
    <source>
        <dbReference type="Proteomes" id="UP000821866"/>
    </source>
</evidence>
<evidence type="ECO:0000256" key="1">
    <source>
        <dbReference type="SAM" id="MobiDB-lite"/>
    </source>
</evidence>
<dbReference type="EMBL" id="JABSTU010000001">
    <property type="protein sequence ID" value="KAH8040881.1"/>
    <property type="molecule type" value="Genomic_DNA"/>
</dbReference>
<organism evidence="2 3">
    <name type="scientific">Rhipicephalus microplus</name>
    <name type="common">Cattle tick</name>
    <name type="synonym">Boophilus microplus</name>
    <dbReference type="NCBI Taxonomy" id="6941"/>
    <lineage>
        <taxon>Eukaryota</taxon>
        <taxon>Metazoa</taxon>
        <taxon>Ecdysozoa</taxon>
        <taxon>Arthropoda</taxon>
        <taxon>Chelicerata</taxon>
        <taxon>Arachnida</taxon>
        <taxon>Acari</taxon>
        <taxon>Parasitiformes</taxon>
        <taxon>Ixodida</taxon>
        <taxon>Ixodoidea</taxon>
        <taxon>Ixodidae</taxon>
        <taxon>Rhipicephalinae</taxon>
        <taxon>Rhipicephalus</taxon>
        <taxon>Boophilus</taxon>
    </lineage>
</organism>
<reference evidence="2" key="2">
    <citation type="submission" date="2021-09" db="EMBL/GenBank/DDBJ databases">
        <authorList>
            <person name="Jia N."/>
            <person name="Wang J."/>
            <person name="Shi W."/>
            <person name="Du L."/>
            <person name="Sun Y."/>
            <person name="Zhan W."/>
            <person name="Jiang J."/>
            <person name="Wang Q."/>
            <person name="Zhang B."/>
            <person name="Ji P."/>
            <person name="Sakyi L.B."/>
            <person name="Cui X."/>
            <person name="Yuan T."/>
            <person name="Jiang B."/>
            <person name="Yang W."/>
            <person name="Lam T.T.-Y."/>
            <person name="Chang Q."/>
            <person name="Ding S."/>
            <person name="Wang X."/>
            <person name="Zhu J."/>
            <person name="Ruan X."/>
            <person name="Zhao L."/>
            <person name="Wei J."/>
            <person name="Que T."/>
            <person name="Du C."/>
            <person name="Cheng J."/>
            <person name="Dai P."/>
            <person name="Han X."/>
            <person name="Huang E."/>
            <person name="Gao Y."/>
            <person name="Liu J."/>
            <person name="Shao H."/>
            <person name="Ye R."/>
            <person name="Li L."/>
            <person name="Wei W."/>
            <person name="Wang X."/>
            <person name="Wang C."/>
            <person name="Huo Q."/>
            <person name="Li W."/>
            <person name="Guo W."/>
            <person name="Chen H."/>
            <person name="Chen S."/>
            <person name="Zhou L."/>
            <person name="Zhou L."/>
            <person name="Ni X."/>
            <person name="Tian J."/>
            <person name="Zhou Y."/>
            <person name="Sheng Y."/>
            <person name="Liu T."/>
            <person name="Pan Y."/>
            <person name="Xia L."/>
            <person name="Li J."/>
            <person name="Zhao F."/>
            <person name="Cao W."/>
        </authorList>
    </citation>
    <scope>NUCLEOTIDE SEQUENCE</scope>
    <source>
        <strain evidence="2">Rmic-2018</strain>
        <tissue evidence="2">Larvae</tissue>
    </source>
</reference>
<gene>
    <name evidence="2" type="ORF">HPB51_013051</name>
</gene>
<protein>
    <submittedName>
        <fullName evidence="2">Uncharacterized protein</fullName>
    </submittedName>
</protein>
<feature type="region of interest" description="Disordered" evidence="1">
    <location>
        <begin position="1"/>
        <end position="116"/>
    </location>
</feature>
<keyword evidence="3" id="KW-1185">Reference proteome</keyword>
<evidence type="ECO:0000313" key="2">
    <source>
        <dbReference type="EMBL" id="KAH8040881.1"/>
    </source>
</evidence>
<feature type="compositionally biased region" description="Polar residues" evidence="1">
    <location>
        <begin position="1"/>
        <end position="32"/>
    </location>
</feature>
<dbReference type="AlphaFoldDB" id="A0A9J6F2Y1"/>
<dbReference type="Proteomes" id="UP000821866">
    <property type="component" value="Chromosome 1"/>
</dbReference>
<proteinExistence type="predicted"/>
<sequence>MYANESANTHTDVPSISVSQCVGGTASNYEDTSSVDKVVLRRARDAERRRRRRAEDPQLREREAAARRQRRAEGPQREAAVIRQRRAEDSQLREGEAAARRKYQQENSDGEAACKRRRREVDLDAARERAATAAWRAKQYATPNARFKRHTHSCRKLQTTFIAVQHIRSAC</sequence>
<accession>A0A9J6F2Y1</accession>
<feature type="compositionally biased region" description="Basic and acidic residues" evidence="1">
    <location>
        <begin position="38"/>
        <end position="76"/>
    </location>
</feature>
<name>A0A9J6F2Y1_RHIMP</name>
<reference evidence="2" key="1">
    <citation type="journal article" date="2020" name="Cell">
        <title>Large-Scale Comparative Analyses of Tick Genomes Elucidate Their Genetic Diversity and Vector Capacities.</title>
        <authorList>
            <consortium name="Tick Genome and Microbiome Consortium (TIGMIC)"/>
            <person name="Jia N."/>
            <person name="Wang J."/>
            <person name="Shi W."/>
            <person name="Du L."/>
            <person name="Sun Y."/>
            <person name="Zhan W."/>
            <person name="Jiang J.F."/>
            <person name="Wang Q."/>
            <person name="Zhang B."/>
            <person name="Ji P."/>
            <person name="Bell-Sakyi L."/>
            <person name="Cui X.M."/>
            <person name="Yuan T.T."/>
            <person name="Jiang B.G."/>
            <person name="Yang W.F."/>
            <person name="Lam T.T."/>
            <person name="Chang Q.C."/>
            <person name="Ding S.J."/>
            <person name="Wang X.J."/>
            <person name="Zhu J.G."/>
            <person name="Ruan X.D."/>
            <person name="Zhao L."/>
            <person name="Wei J.T."/>
            <person name="Ye R.Z."/>
            <person name="Que T.C."/>
            <person name="Du C.H."/>
            <person name="Zhou Y.H."/>
            <person name="Cheng J.X."/>
            <person name="Dai P.F."/>
            <person name="Guo W.B."/>
            <person name="Han X.H."/>
            <person name="Huang E.J."/>
            <person name="Li L.F."/>
            <person name="Wei W."/>
            <person name="Gao Y.C."/>
            <person name="Liu J.Z."/>
            <person name="Shao H.Z."/>
            <person name="Wang X."/>
            <person name="Wang C.C."/>
            <person name="Yang T.C."/>
            <person name="Huo Q.B."/>
            <person name="Li W."/>
            <person name="Chen H.Y."/>
            <person name="Chen S.E."/>
            <person name="Zhou L.G."/>
            <person name="Ni X.B."/>
            <person name="Tian J.H."/>
            <person name="Sheng Y."/>
            <person name="Liu T."/>
            <person name="Pan Y.S."/>
            <person name="Xia L.Y."/>
            <person name="Li J."/>
            <person name="Zhao F."/>
            <person name="Cao W.C."/>
        </authorList>
    </citation>
    <scope>NUCLEOTIDE SEQUENCE</scope>
    <source>
        <strain evidence="2">Rmic-2018</strain>
    </source>
</reference>
<feature type="compositionally biased region" description="Basic and acidic residues" evidence="1">
    <location>
        <begin position="85"/>
        <end position="99"/>
    </location>
</feature>